<dbReference type="InterPro" id="IPR051531">
    <property type="entry name" value="N-acetyltransferase"/>
</dbReference>
<accession>A0ABS3YDS7</accession>
<sequence>MIQTTRLQLLPCTLKYFEAVLHGNEALAQLLGADVPEDWTEFPEMVLVAYDKMRNDPTLLGWFFYLAVHRADNRLIGTASFKGRPDANGAVEIGYEVSSAYREQGYATEIAQTLIRFAFSHPQVTKVIAHTLEEYNAAVKVLQKAGMHFAGTVNSTDADELWRWEIAREQYETSNDNTAHQSAGGQ</sequence>
<gene>
    <name evidence="2" type="ORF">J7I43_11465</name>
</gene>
<dbReference type="RefSeq" id="WP_209145812.1">
    <property type="nucleotide sequence ID" value="NZ_JAGHKP010000002.1"/>
</dbReference>
<evidence type="ECO:0000313" key="2">
    <source>
        <dbReference type="EMBL" id="MBO9152834.1"/>
    </source>
</evidence>
<dbReference type="InterPro" id="IPR016181">
    <property type="entry name" value="Acyl_CoA_acyltransferase"/>
</dbReference>
<dbReference type="CDD" id="cd04301">
    <property type="entry name" value="NAT_SF"/>
    <property type="match status" value="1"/>
</dbReference>
<name>A0ABS3YDS7_9BACT</name>
<feature type="domain" description="N-acetyltransferase" evidence="1">
    <location>
        <begin position="7"/>
        <end position="169"/>
    </location>
</feature>
<organism evidence="2 3">
    <name type="scientific">Chitinophaga chungangae</name>
    <dbReference type="NCBI Taxonomy" id="2821488"/>
    <lineage>
        <taxon>Bacteria</taxon>
        <taxon>Pseudomonadati</taxon>
        <taxon>Bacteroidota</taxon>
        <taxon>Chitinophagia</taxon>
        <taxon>Chitinophagales</taxon>
        <taxon>Chitinophagaceae</taxon>
        <taxon>Chitinophaga</taxon>
    </lineage>
</organism>
<evidence type="ECO:0000313" key="3">
    <source>
        <dbReference type="Proteomes" id="UP000679126"/>
    </source>
</evidence>
<proteinExistence type="predicted"/>
<comment type="caution">
    <text evidence="2">The sequence shown here is derived from an EMBL/GenBank/DDBJ whole genome shotgun (WGS) entry which is preliminary data.</text>
</comment>
<dbReference type="InterPro" id="IPR000182">
    <property type="entry name" value="GNAT_dom"/>
</dbReference>
<reference evidence="3" key="1">
    <citation type="submission" date="2021-03" db="EMBL/GenBank/DDBJ databases">
        <title>Assistant Professor.</title>
        <authorList>
            <person name="Huq M.A."/>
        </authorList>
    </citation>
    <scope>NUCLEOTIDE SEQUENCE [LARGE SCALE GENOMIC DNA]</scope>
    <source>
        <strain evidence="3">MAH-28</strain>
    </source>
</reference>
<dbReference type="EMBL" id="JAGHKP010000002">
    <property type="protein sequence ID" value="MBO9152834.1"/>
    <property type="molecule type" value="Genomic_DNA"/>
</dbReference>
<dbReference type="PROSITE" id="PS51186">
    <property type="entry name" value="GNAT"/>
    <property type="match status" value="1"/>
</dbReference>
<evidence type="ECO:0000259" key="1">
    <source>
        <dbReference type="PROSITE" id="PS51186"/>
    </source>
</evidence>
<dbReference type="Gene3D" id="3.40.630.30">
    <property type="match status" value="1"/>
</dbReference>
<dbReference type="PANTHER" id="PTHR43792:SF13">
    <property type="entry name" value="ACETYLTRANSFERASE"/>
    <property type="match status" value="1"/>
</dbReference>
<dbReference type="Proteomes" id="UP000679126">
    <property type="component" value="Unassembled WGS sequence"/>
</dbReference>
<dbReference type="Pfam" id="PF13302">
    <property type="entry name" value="Acetyltransf_3"/>
    <property type="match status" value="1"/>
</dbReference>
<protein>
    <submittedName>
        <fullName evidence="2">GNAT family N-acetyltransferase</fullName>
    </submittedName>
</protein>
<dbReference type="PANTHER" id="PTHR43792">
    <property type="entry name" value="GNAT FAMILY, PUTATIVE (AFU_ORTHOLOGUE AFUA_3G00765)-RELATED-RELATED"/>
    <property type="match status" value="1"/>
</dbReference>
<dbReference type="SUPFAM" id="SSF55729">
    <property type="entry name" value="Acyl-CoA N-acyltransferases (Nat)"/>
    <property type="match status" value="1"/>
</dbReference>
<keyword evidence="3" id="KW-1185">Reference proteome</keyword>